<gene>
    <name evidence="1" type="ORF">SFRICE_020336</name>
</gene>
<proteinExistence type="predicted"/>
<dbReference type="AlphaFoldDB" id="A0A2H1V8R6"/>
<sequence length="104" mass="11833">MEEERLETIRIFFVGLNYPITSRASGEVRGSVRLLLTQIHHVPSALRAGARPPNSYIEICDNPSVSRYDAIADNFVPTYLQVYPNISRDVYYTILLRTTISTDN</sequence>
<protein>
    <submittedName>
        <fullName evidence="1">SFRICE_020336</fullName>
    </submittedName>
</protein>
<reference evidence="1" key="1">
    <citation type="submission" date="2016-07" db="EMBL/GenBank/DDBJ databases">
        <authorList>
            <person name="Bretaudeau A."/>
        </authorList>
    </citation>
    <scope>NUCLEOTIDE SEQUENCE</scope>
    <source>
        <strain evidence="1">Rice</strain>
        <tissue evidence="1">Whole body</tissue>
    </source>
</reference>
<accession>A0A2H1V8R6</accession>
<evidence type="ECO:0000313" key="1">
    <source>
        <dbReference type="EMBL" id="SOQ37191.1"/>
    </source>
</evidence>
<organism evidence="1">
    <name type="scientific">Spodoptera frugiperda</name>
    <name type="common">Fall armyworm</name>
    <dbReference type="NCBI Taxonomy" id="7108"/>
    <lineage>
        <taxon>Eukaryota</taxon>
        <taxon>Metazoa</taxon>
        <taxon>Ecdysozoa</taxon>
        <taxon>Arthropoda</taxon>
        <taxon>Hexapoda</taxon>
        <taxon>Insecta</taxon>
        <taxon>Pterygota</taxon>
        <taxon>Neoptera</taxon>
        <taxon>Endopterygota</taxon>
        <taxon>Lepidoptera</taxon>
        <taxon>Glossata</taxon>
        <taxon>Ditrysia</taxon>
        <taxon>Noctuoidea</taxon>
        <taxon>Noctuidae</taxon>
        <taxon>Amphipyrinae</taxon>
        <taxon>Spodoptera</taxon>
    </lineage>
</organism>
<dbReference type="EMBL" id="ODYU01001244">
    <property type="protein sequence ID" value="SOQ37191.1"/>
    <property type="molecule type" value="Genomic_DNA"/>
</dbReference>
<name>A0A2H1V8R6_SPOFR</name>